<dbReference type="InterPro" id="IPR053023">
    <property type="entry name" value="FLAP_modulator"/>
</dbReference>
<gene>
    <name evidence="1" type="ORF">LGLO00237_LOCUS20066</name>
    <name evidence="2" type="ORF">LGLO00237_LOCUS20068</name>
</gene>
<name>A0A6V3P2Q0_9EUKA</name>
<sequence length="157" mass="17869">MCWIDVFFLKKKMNEQNLVQETTLALLRSEEDWVAGRSETFQKGMLGKSNDVESAFNQALLKERAKFEEENTGRLKRVGANKPSYMIVTVMVALRDAPNLPTIRGLDEMRSALAMTSARASIEENLLAAEVLWTPEDPEDSLTREEVFLKFPELIDL</sequence>
<dbReference type="PANTHER" id="PTHR33975:SF2">
    <property type="entry name" value="MYELIN-ASSOCIATED OLIGODENDROCYTE BASIC PROTEIN"/>
    <property type="match status" value="1"/>
</dbReference>
<organism evidence="1">
    <name type="scientific">Lotharella globosa</name>
    <dbReference type="NCBI Taxonomy" id="91324"/>
    <lineage>
        <taxon>Eukaryota</taxon>
        <taxon>Sar</taxon>
        <taxon>Rhizaria</taxon>
        <taxon>Cercozoa</taxon>
        <taxon>Chlorarachniophyceae</taxon>
        <taxon>Lotharella</taxon>
    </lineage>
</organism>
<proteinExistence type="predicted"/>
<dbReference type="Pfam" id="PF07466">
    <property type="entry name" value="DUF1517"/>
    <property type="match status" value="1"/>
</dbReference>
<evidence type="ECO:0000313" key="2">
    <source>
        <dbReference type="EMBL" id="CAE0668444.1"/>
    </source>
</evidence>
<dbReference type="EMBL" id="HBIV01028040">
    <property type="protein sequence ID" value="CAE0668444.1"/>
    <property type="molecule type" value="Transcribed_RNA"/>
</dbReference>
<dbReference type="InterPro" id="IPR010903">
    <property type="entry name" value="DUF1517"/>
</dbReference>
<accession>A0A6V3P2Q0</accession>
<dbReference type="AlphaFoldDB" id="A0A6V3P2Q0"/>
<protein>
    <submittedName>
        <fullName evidence="1">Uncharacterized protein</fullName>
    </submittedName>
</protein>
<reference evidence="1" key="1">
    <citation type="submission" date="2021-01" db="EMBL/GenBank/DDBJ databases">
        <authorList>
            <person name="Corre E."/>
            <person name="Pelletier E."/>
            <person name="Niang G."/>
            <person name="Scheremetjew M."/>
            <person name="Finn R."/>
            <person name="Kale V."/>
            <person name="Holt S."/>
            <person name="Cochrane G."/>
            <person name="Meng A."/>
            <person name="Brown T."/>
            <person name="Cohen L."/>
        </authorList>
    </citation>
    <scope>NUCLEOTIDE SEQUENCE</scope>
    <source>
        <strain evidence="1">CCCM811</strain>
    </source>
</reference>
<dbReference type="PANTHER" id="PTHR33975">
    <property type="entry name" value="MYELIN-ASSOCIATED OLIGODENDROCYTE BASIC PROTEIN"/>
    <property type="match status" value="1"/>
</dbReference>
<dbReference type="EMBL" id="HBIV01028038">
    <property type="protein sequence ID" value="CAE0668442.1"/>
    <property type="molecule type" value="Transcribed_RNA"/>
</dbReference>
<evidence type="ECO:0000313" key="1">
    <source>
        <dbReference type="EMBL" id="CAE0668442.1"/>
    </source>
</evidence>